<dbReference type="SUPFAM" id="SSF56219">
    <property type="entry name" value="DNase I-like"/>
    <property type="match status" value="1"/>
</dbReference>
<dbReference type="GO" id="GO:0003824">
    <property type="term" value="F:catalytic activity"/>
    <property type="evidence" value="ECO:0007669"/>
    <property type="project" value="InterPro"/>
</dbReference>
<feature type="region of interest" description="Disordered" evidence="1">
    <location>
        <begin position="757"/>
        <end position="776"/>
    </location>
</feature>
<feature type="region of interest" description="Disordered" evidence="1">
    <location>
        <begin position="842"/>
        <end position="885"/>
    </location>
</feature>
<dbReference type="Proteomes" id="UP001190700">
    <property type="component" value="Unassembled WGS sequence"/>
</dbReference>
<feature type="region of interest" description="Disordered" evidence="1">
    <location>
        <begin position="1207"/>
        <end position="1299"/>
    </location>
</feature>
<dbReference type="CDD" id="cd01650">
    <property type="entry name" value="RT_nLTR_like"/>
    <property type="match status" value="1"/>
</dbReference>
<dbReference type="InterPro" id="IPR036691">
    <property type="entry name" value="Endo/exonu/phosph_ase_sf"/>
</dbReference>
<dbReference type="InterPro" id="IPR038765">
    <property type="entry name" value="Papain-like_cys_pep_sf"/>
</dbReference>
<feature type="region of interest" description="Disordered" evidence="1">
    <location>
        <begin position="709"/>
        <end position="733"/>
    </location>
</feature>
<dbReference type="Gene3D" id="3.40.395.10">
    <property type="entry name" value="Adenoviral Proteinase, Chain A"/>
    <property type="match status" value="1"/>
</dbReference>
<feature type="compositionally biased region" description="Basic and acidic residues" evidence="1">
    <location>
        <begin position="723"/>
        <end position="733"/>
    </location>
</feature>
<sequence>MGRSVGDALGIFARPRRMHDDNTVDNDPFTTPTMSMQDLAHPLPPCCFDGRFQHQVNGFLNSQGENGTQSGDETLNNAQQHTQKSLPENPDKMLNAQLLKIIRPKTKPRTNESRKRAAEESKPPTKRTRLPEIVSMPVLDAQDSPMGETTEPSQEEFSTPTELNTPGEATATPTSLGEVDLSGPPSPYEEPEPRKQFRWGKAEVKTFKPDKQQNTQKKKSGATSPTGLRAEDPTGTNKGRVPTRIVANALLQPYAYTKHAASPKGDKIPSVAKAIDEVSKLPTRVALGTNREEEIENIVTSWWEDTRDLPLPENRPEEFCKLGLPEKATDTEGNAGYQILRHVRPITGCDLAPEQTNKYGLPLQGSPQIKITDLRETQRYTLLYLRYLADVIRRALGLGEDDKIFNIEHTQLWTDREGKVVQIDLAFKKRPMALFVLFNTNFLVPMTVVDDPWVDIEPPRVIPRVYVWSPYRQPTGTLRSRTVQVSSPQLRGVTVDQAAVILGNLVTQRGWDGSAAIARIRKGARDETPADNNIREVLFLVSHDQYLAELLIKDKLLDFGFPTRKGLLPSAADKQALSLREIAVIDYSQQLFVGHRKRIVSAITQKLSEVATQHRQPPYGEDAYLVFEKHLGTPRWAPSDSTVESLLQWKRNSNDTVNFYAILTESAYDLLVAAGSSITVDVHLQDDKDTGDKVLIPVKVEVGRWSLMGTKSRNKQAATPHHQRQEGTTDEKKLRATSEAAIHNVQRTTEECLRQVQQATAQAPPTSSTTPETKSLLSHIGHELELLNQKAAAAAASTEAIEAVAAKRHTDITSGIRNFHTTYESTGQAMVDTLVSLTNRLTKAPEEDKQEASSEGGLKRWTAKGADTSSKEEGSTQPSLREKLQYVTTDTPEVRKAKYDKFMADRAAESGDTPYGGIPYRGGPAPGEGRPGRSTGLGVKKKAIAKIPRKQHKPAEPPAKRARGQGPPADIPTGVPASGQLTTRRTTRQSAKNHTEMYPYNTTTRGLFEKKGRLNMFQMQHAHSLYEDDPLPPLVIATMRETLKPGNDGEPHTTKALQLLGNSRGFCIPVCDGKHWRAVLAGPDKENDKLKFWIYDSSNGRTNATSRNTKRLTTEITNWTEHLAKTLNKQVTVELMNVGNQSAQDQYSCGVWVLMATEAWMHYQKTCPGGHWPTHFNEAVSKWGATDRTAITAYRKSIQLPVKEMMATAEGRSRTQVESQRAAETRRPAEGLNTNPEAGRPPQTQERGSKTTTKQPGLWEWLHRLAPTTPSDNDGQTPEEQQAPGTQLNEEWEQTRDEPTAHWERFTDTQLDTPEACQDSCEYQTPLTEPIKTDIGKDRLHMLTWNVAGQSDACLDLAEVINTRSQNQQGLQVIVLTEVKHAHDSVMRRFRDMQYTAIGTKTEVQKAEGTAEQAMKGGVAILLGNPYSHAHNHHVVPARHLEGYLLHVVLHLPGKVMYHVLGIYNPPGAEECRTRDKILKYTTNLLRKTAGKANEHVVIGGDLNASNTSTGRGMTKTDKQWAKLAEELDLHNVGPPVDTTLNWAKHRNIDRWLAPRNKQAQYEMGDTTHLTRHHTSDHEMVSLATLQLDSIGTHEPYVDRDPQPGHVKLNTPLNKTHRETLQGVLLRTHDYARTAELKRITEMATQCREEDNRQVAHATIDRAGETVLNILTEANKYALQDDELPTTTVGGTSNRVGKDLLMSKKDRKERDAAILKMREHKQTKRHLRNPHTEHSTLRSLKEGEMKGPTDRDNADAKEWVSWLTEEAKKERSAAHKVVKQHWKQAKQRHNNKTVKEYWNNQKRYHKRIYTKAQETGHAPTANIQALQDREGNLAVGHGNIANALADHMAHSAPYRMEHRSPPDSKPPPWEDPAHREHLIKMPRPDPSGLDLTISRQGYTKAVHTLNNNKAPGPTRTPNEILKYMPEDFHDALHALMLEMWNSKHVPLTWKKGTFCFHHKKGDVTLQQNYRPIALLEGVFKLYTSQIANMLSTFCETQGILAQAQEGSREKRNTLRQLTRVTNAIEDANVSGRELHGLYVDFENAYGSVDHNKLLHTMQYLGIPDELTQVVRDVLGTHSHDTMSMNTRVGGETSHKTVQVQRGLLQGDSMSPLLFIIYQEPLLRWLEVGEHGYQHKYAAEQERLGPLRTTAGAFVDDLLILCPTIHHMRAQLHKLQAFSQWSELRINLTKSAITGIKNGVSIPEQLHKDLKMLGLDGKLSHFKVLKPDDTYKYLGVLLAFTGRWDKEKEAAKEEMNHRIQALLRSPLTPDQKEYSLHSAILGKFRYGLHLGLYTAGEIDEFNKIIGGATKNIQGLPRNGTPNIFTTQEKEKYGLGMMPLQAVYAQSIWSGLLEAMHSEEDKGTVNVREQCTDATLNTDRSAIAKGLAHLYPYLCEAQPRDIAKPGDFYDNLTNRQLKQQYRSMPREGPLDSHAVRTNLPLLNSEQLRAKMTEWEARQVPREEIHRQLSLHPLTRINETENTGPAQEGEEEEPQPLLHTLTN</sequence>
<protein>
    <recommendedName>
        <fullName evidence="2">Reverse transcriptase domain-containing protein</fullName>
    </recommendedName>
</protein>
<accession>A0AAE0BUJ1</accession>
<dbReference type="EMBL" id="LGRX02033235">
    <property type="protein sequence ID" value="KAK3242115.1"/>
    <property type="molecule type" value="Genomic_DNA"/>
</dbReference>
<feature type="compositionally biased region" description="Basic and acidic residues" evidence="1">
    <location>
        <begin position="869"/>
        <end position="884"/>
    </location>
</feature>
<comment type="caution">
    <text evidence="3">The sequence shown here is derived from an EMBL/GenBank/DDBJ whole genome shotgun (WGS) entry which is preliminary data.</text>
</comment>
<feature type="compositionally biased region" description="Basic and acidic residues" evidence="1">
    <location>
        <begin position="1211"/>
        <end position="1229"/>
    </location>
</feature>
<dbReference type="InterPro" id="IPR005135">
    <property type="entry name" value="Endo/exonuclease/phosphatase"/>
</dbReference>
<feature type="compositionally biased region" description="Polar residues" evidence="1">
    <location>
        <begin position="979"/>
        <end position="991"/>
    </location>
</feature>
<dbReference type="Pfam" id="PF00078">
    <property type="entry name" value="RVT_1"/>
    <property type="match status" value="1"/>
</dbReference>
<dbReference type="Gene3D" id="3.60.10.10">
    <property type="entry name" value="Endonuclease/exonuclease/phosphatase"/>
    <property type="match status" value="1"/>
</dbReference>
<feature type="compositionally biased region" description="Polar residues" evidence="1">
    <location>
        <begin position="58"/>
        <end position="86"/>
    </location>
</feature>
<proteinExistence type="predicted"/>
<feature type="compositionally biased region" description="Low complexity" evidence="1">
    <location>
        <begin position="757"/>
        <end position="771"/>
    </location>
</feature>
<organism evidence="3 4">
    <name type="scientific">Cymbomonas tetramitiformis</name>
    <dbReference type="NCBI Taxonomy" id="36881"/>
    <lineage>
        <taxon>Eukaryota</taxon>
        <taxon>Viridiplantae</taxon>
        <taxon>Chlorophyta</taxon>
        <taxon>Pyramimonadophyceae</taxon>
        <taxon>Pyramimonadales</taxon>
        <taxon>Pyramimonadaceae</taxon>
        <taxon>Cymbomonas</taxon>
    </lineage>
</organism>
<feature type="domain" description="Reverse transcriptase" evidence="2">
    <location>
        <begin position="1938"/>
        <end position="2237"/>
    </location>
</feature>
<evidence type="ECO:0000313" key="4">
    <source>
        <dbReference type="Proteomes" id="UP001190700"/>
    </source>
</evidence>
<feature type="compositionally biased region" description="Polar residues" evidence="1">
    <location>
        <begin position="150"/>
        <end position="164"/>
    </location>
</feature>
<feature type="compositionally biased region" description="Basic and acidic residues" evidence="1">
    <location>
        <begin position="109"/>
        <end position="123"/>
    </location>
</feature>
<feature type="region of interest" description="Disordered" evidence="1">
    <location>
        <begin position="1854"/>
        <end position="1873"/>
    </location>
</feature>
<keyword evidence="4" id="KW-1185">Reference proteome</keyword>
<name>A0AAE0BUJ1_9CHLO</name>
<dbReference type="SUPFAM" id="SSF56672">
    <property type="entry name" value="DNA/RNA polymerases"/>
    <property type="match status" value="1"/>
</dbReference>
<dbReference type="PROSITE" id="PS50878">
    <property type="entry name" value="RT_POL"/>
    <property type="match status" value="1"/>
</dbReference>
<gene>
    <name evidence="3" type="ORF">CYMTET_48191</name>
</gene>
<feature type="region of interest" description="Disordered" evidence="1">
    <location>
        <begin position="1721"/>
        <end position="1754"/>
    </location>
</feature>
<feature type="region of interest" description="Disordered" evidence="1">
    <location>
        <begin position="908"/>
        <end position="991"/>
    </location>
</feature>
<feature type="compositionally biased region" description="Basic and acidic residues" evidence="1">
    <location>
        <begin position="843"/>
        <end position="852"/>
    </location>
</feature>
<dbReference type="InterPro" id="IPR043502">
    <property type="entry name" value="DNA/RNA_pol_sf"/>
</dbReference>
<evidence type="ECO:0000256" key="1">
    <source>
        <dbReference type="SAM" id="MobiDB-lite"/>
    </source>
</evidence>
<evidence type="ECO:0000259" key="2">
    <source>
        <dbReference type="PROSITE" id="PS50878"/>
    </source>
</evidence>
<dbReference type="PANTHER" id="PTHR19446">
    <property type="entry name" value="REVERSE TRANSCRIPTASES"/>
    <property type="match status" value="1"/>
</dbReference>
<feature type="compositionally biased region" description="Basic and acidic residues" evidence="1">
    <location>
        <begin position="191"/>
        <end position="211"/>
    </location>
</feature>
<feature type="region of interest" description="Disordered" evidence="1">
    <location>
        <begin position="2463"/>
        <end position="2500"/>
    </location>
</feature>
<dbReference type="Pfam" id="PF14529">
    <property type="entry name" value="Exo_endo_phos_2"/>
    <property type="match status" value="1"/>
</dbReference>
<feature type="compositionally biased region" description="Polar residues" evidence="1">
    <location>
        <begin position="1268"/>
        <end position="1289"/>
    </location>
</feature>
<dbReference type="SUPFAM" id="SSF54001">
    <property type="entry name" value="Cysteine proteinases"/>
    <property type="match status" value="1"/>
</dbReference>
<feature type="region of interest" description="Disordered" evidence="1">
    <location>
        <begin position="58"/>
        <end position="240"/>
    </location>
</feature>
<dbReference type="InterPro" id="IPR000477">
    <property type="entry name" value="RT_dom"/>
</dbReference>
<feature type="compositionally biased region" description="Polar residues" evidence="1">
    <location>
        <begin position="1232"/>
        <end position="1255"/>
    </location>
</feature>
<feature type="compositionally biased region" description="Basic residues" evidence="1">
    <location>
        <begin position="939"/>
        <end position="952"/>
    </location>
</feature>
<evidence type="ECO:0000313" key="3">
    <source>
        <dbReference type="EMBL" id="KAK3242115.1"/>
    </source>
</evidence>
<feature type="compositionally biased region" description="Basic and acidic residues" evidence="1">
    <location>
        <begin position="1730"/>
        <end position="1754"/>
    </location>
</feature>
<reference evidence="3 4" key="1">
    <citation type="journal article" date="2015" name="Genome Biol. Evol.">
        <title>Comparative Genomics of a Bacterivorous Green Alga Reveals Evolutionary Causalities and Consequences of Phago-Mixotrophic Mode of Nutrition.</title>
        <authorList>
            <person name="Burns J.A."/>
            <person name="Paasch A."/>
            <person name="Narechania A."/>
            <person name="Kim E."/>
        </authorList>
    </citation>
    <scope>NUCLEOTIDE SEQUENCE [LARGE SCALE GENOMIC DNA]</scope>
    <source>
        <strain evidence="3 4">PLY_AMNH</strain>
    </source>
</reference>